<dbReference type="InterPro" id="IPR036661">
    <property type="entry name" value="Luciferase-like_sf"/>
</dbReference>
<dbReference type="EMBL" id="CZPZ01000014">
    <property type="protein sequence ID" value="CUS36275.1"/>
    <property type="molecule type" value="Genomic_DNA"/>
</dbReference>
<dbReference type="AlphaFoldDB" id="A0A0S4LFC8"/>
<evidence type="ECO:0008006" key="3">
    <source>
        <dbReference type="Google" id="ProtNLM"/>
    </source>
</evidence>
<reference evidence="2" key="1">
    <citation type="submission" date="2015-10" db="EMBL/GenBank/DDBJ databases">
        <authorList>
            <person name="Luecker S."/>
            <person name="Luecker S."/>
        </authorList>
    </citation>
    <scope>NUCLEOTIDE SEQUENCE [LARGE SCALE GENOMIC DNA]</scope>
</reference>
<evidence type="ECO:0000313" key="1">
    <source>
        <dbReference type="EMBL" id="CUS36275.1"/>
    </source>
</evidence>
<dbReference type="SUPFAM" id="SSF51679">
    <property type="entry name" value="Bacterial luciferase-like"/>
    <property type="match status" value="1"/>
</dbReference>
<dbReference type="STRING" id="1742973.COMA2_210061"/>
<protein>
    <recommendedName>
        <fullName evidence="3">Luciferase-like domain-containing protein</fullName>
    </recommendedName>
</protein>
<organism evidence="1 2">
    <name type="scientific">Candidatus Nitrospira nitrificans</name>
    <dbReference type="NCBI Taxonomy" id="1742973"/>
    <lineage>
        <taxon>Bacteria</taxon>
        <taxon>Pseudomonadati</taxon>
        <taxon>Nitrospirota</taxon>
        <taxon>Nitrospiria</taxon>
        <taxon>Nitrospirales</taxon>
        <taxon>Nitrospiraceae</taxon>
        <taxon>Nitrospira</taxon>
    </lineage>
</organism>
<proteinExistence type="predicted"/>
<sequence>MEWIAAHSDGWVTYPRPLAKQSDMIALWKRLVDDHAPDQFKPFVQSLYIDLVEDPHATPKPIHLGFRLGRSALLDLLKCLEAKGVNHVILNLKYGSRPASEVLEELGAEILRWFSQTGNGGCLNCGSKLRATCSLRRVTLTIAWLRHHATRDGGLRAIP</sequence>
<dbReference type="Proteomes" id="UP000198736">
    <property type="component" value="Unassembled WGS sequence"/>
</dbReference>
<name>A0A0S4LFC8_9BACT</name>
<dbReference type="GO" id="GO:0016705">
    <property type="term" value="F:oxidoreductase activity, acting on paired donors, with incorporation or reduction of molecular oxygen"/>
    <property type="evidence" value="ECO:0007669"/>
    <property type="project" value="InterPro"/>
</dbReference>
<keyword evidence="2" id="KW-1185">Reference proteome</keyword>
<gene>
    <name evidence="1" type="ORF">COMA2_210061</name>
</gene>
<evidence type="ECO:0000313" key="2">
    <source>
        <dbReference type="Proteomes" id="UP000198736"/>
    </source>
</evidence>
<accession>A0A0S4LFC8</accession>
<dbReference type="Gene3D" id="3.20.20.30">
    <property type="entry name" value="Luciferase-like domain"/>
    <property type="match status" value="1"/>
</dbReference>